<dbReference type="EMBL" id="JAINUF010000003">
    <property type="protein sequence ID" value="KAJ8369499.1"/>
    <property type="molecule type" value="Genomic_DNA"/>
</dbReference>
<dbReference type="OrthoDB" id="10067927at2759"/>
<dbReference type="AlphaFoldDB" id="A0A9Q1J6K8"/>
<evidence type="ECO:0000313" key="1">
    <source>
        <dbReference type="EMBL" id="KAJ8369499.1"/>
    </source>
</evidence>
<accession>A0A9Q1J6K8</accession>
<organism evidence="1 2">
    <name type="scientific">Synaphobranchus kaupii</name>
    <name type="common">Kaup's arrowtooth eel</name>
    <dbReference type="NCBI Taxonomy" id="118154"/>
    <lineage>
        <taxon>Eukaryota</taxon>
        <taxon>Metazoa</taxon>
        <taxon>Chordata</taxon>
        <taxon>Craniata</taxon>
        <taxon>Vertebrata</taxon>
        <taxon>Euteleostomi</taxon>
        <taxon>Actinopterygii</taxon>
        <taxon>Neopterygii</taxon>
        <taxon>Teleostei</taxon>
        <taxon>Anguilliformes</taxon>
        <taxon>Synaphobranchidae</taxon>
        <taxon>Synaphobranchus</taxon>
    </lineage>
</organism>
<gene>
    <name evidence="1" type="ORF">SKAU_G00095270</name>
</gene>
<dbReference type="Proteomes" id="UP001152622">
    <property type="component" value="Chromosome 3"/>
</dbReference>
<keyword evidence="2" id="KW-1185">Reference proteome</keyword>
<sequence length="156" mass="17204">MIHRAELDTFDQVRQEALSVDGDRQATVWQPPSSAAVAAGYVNPVSMGADWKEELKTELLHEVWFQMKEMQKALLEELQLSQPTPRVVLHEHPPIDPRQPKGMCKHLQAFPRKAVLLLAADAKPPGFSGTNRGVPSATSVNKAAMLQDTALGISCR</sequence>
<name>A0A9Q1J6K8_SYNKA</name>
<comment type="caution">
    <text evidence="1">The sequence shown here is derived from an EMBL/GenBank/DDBJ whole genome shotgun (WGS) entry which is preliminary data.</text>
</comment>
<proteinExistence type="predicted"/>
<reference evidence="1" key="1">
    <citation type="journal article" date="2023" name="Science">
        <title>Genome structures resolve the early diversification of teleost fishes.</title>
        <authorList>
            <person name="Parey E."/>
            <person name="Louis A."/>
            <person name="Montfort J."/>
            <person name="Bouchez O."/>
            <person name="Roques C."/>
            <person name="Iampietro C."/>
            <person name="Lluch J."/>
            <person name="Castinel A."/>
            <person name="Donnadieu C."/>
            <person name="Desvignes T."/>
            <person name="Floi Bucao C."/>
            <person name="Jouanno E."/>
            <person name="Wen M."/>
            <person name="Mejri S."/>
            <person name="Dirks R."/>
            <person name="Jansen H."/>
            <person name="Henkel C."/>
            <person name="Chen W.J."/>
            <person name="Zahm M."/>
            <person name="Cabau C."/>
            <person name="Klopp C."/>
            <person name="Thompson A.W."/>
            <person name="Robinson-Rechavi M."/>
            <person name="Braasch I."/>
            <person name="Lecointre G."/>
            <person name="Bobe J."/>
            <person name="Postlethwait J.H."/>
            <person name="Berthelot C."/>
            <person name="Roest Crollius H."/>
            <person name="Guiguen Y."/>
        </authorList>
    </citation>
    <scope>NUCLEOTIDE SEQUENCE</scope>
    <source>
        <strain evidence="1">WJC10195</strain>
    </source>
</reference>
<evidence type="ECO:0000313" key="2">
    <source>
        <dbReference type="Proteomes" id="UP001152622"/>
    </source>
</evidence>
<protein>
    <submittedName>
        <fullName evidence="1">Uncharacterized protein</fullName>
    </submittedName>
</protein>